<dbReference type="AlphaFoldDB" id="A0A938YPM4"/>
<evidence type="ECO:0000313" key="4">
    <source>
        <dbReference type="EMBL" id="MBM9477064.1"/>
    </source>
</evidence>
<evidence type="ECO:0000259" key="3">
    <source>
        <dbReference type="Pfam" id="PF10756"/>
    </source>
</evidence>
<dbReference type="Pfam" id="PF10756">
    <property type="entry name" value="bPH_6"/>
    <property type="match status" value="1"/>
</dbReference>
<feature type="transmembrane region" description="Helical" evidence="2">
    <location>
        <begin position="33"/>
        <end position="55"/>
    </location>
</feature>
<accession>A0A938YPM4</accession>
<name>A0A938YPM4_9ACTN</name>
<dbReference type="InterPro" id="IPR019692">
    <property type="entry name" value="CFP-6_PH"/>
</dbReference>
<dbReference type="EMBL" id="JAERWL010000009">
    <property type="protein sequence ID" value="MBM9477064.1"/>
    <property type="molecule type" value="Genomic_DNA"/>
</dbReference>
<feature type="compositionally biased region" description="Gly residues" evidence="1">
    <location>
        <begin position="232"/>
        <end position="241"/>
    </location>
</feature>
<reference evidence="4" key="1">
    <citation type="submission" date="2021-01" db="EMBL/GenBank/DDBJ databases">
        <title>KCTC 19127 draft genome.</title>
        <authorList>
            <person name="An D."/>
        </authorList>
    </citation>
    <scope>NUCLEOTIDE SEQUENCE</scope>
    <source>
        <strain evidence="4">KCTC 19127</strain>
    </source>
</reference>
<evidence type="ECO:0000256" key="1">
    <source>
        <dbReference type="SAM" id="MobiDB-lite"/>
    </source>
</evidence>
<dbReference type="RefSeq" id="WP_205257166.1">
    <property type="nucleotide sequence ID" value="NZ_BAAAPV010000001.1"/>
</dbReference>
<feature type="region of interest" description="Disordered" evidence="1">
    <location>
        <begin position="1"/>
        <end position="26"/>
    </location>
</feature>
<feature type="region of interest" description="Disordered" evidence="1">
    <location>
        <begin position="147"/>
        <end position="241"/>
    </location>
</feature>
<feature type="compositionally biased region" description="Basic and acidic residues" evidence="1">
    <location>
        <begin position="161"/>
        <end position="170"/>
    </location>
</feature>
<keyword evidence="2" id="KW-1133">Transmembrane helix</keyword>
<comment type="caution">
    <text evidence="4">The sequence shown here is derived from an EMBL/GenBank/DDBJ whole genome shotgun (WGS) entry which is preliminary data.</text>
</comment>
<protein>
    <submittedName>
        <fullName evidence="4">PH domain-containing protein</fullName>
    </submittedName>
</protein>
<keyword evidence="5" id="KW-1185">Reference proteome</keyword>
<keyword evidence="2" id="KW-0812">Transmembrane</keyword>
<proteinExistence type="predicted"/>
<dbReference type="Proteomes" id="UP000663801">
    <property type="component" value="Unassembled WGS sequence"/>
</dbReference>
<feature type="compositionally biased region" description="Acidic residues" evidence="1">
    <location>
        <begin position="149"/>
        <end position="160"/>
    </location>
</feature>
<sequence>MSRPGPGNTPGASAADTPLGSTPRSPRRVTLRLPAWALLLPVVAFLCAIPLVTAGGVAGGLFVWLGYGIPALVLVSTLLTRTTADARRIAVIGPWRRRTIAWAELDSLEFTGTRWAVAVTAGGKRIRLIMVRPRDLPALTAVAGGELLLAEDQETGDDETGEHGTGEHGTGEPGTGDGESGDHGTGDHGTAADPVASSVTDARPITTAADLDAGRTDTSAADEPRVEHPDGAGPGPGPGRA</sequence>
<feature type="transmembrane region" description="Helical" evidence="2">
    <location>
        <begin position="61"/>
        <end position="79"/>
    </location>
</feature>
<feature type="domain" description="Low molecular weight protein antigen 6 PH" evidence="3">
    <location>
        <begin position="81"/>
        <end position="147"/>
    </location>
</feature>
<evidence type="ECO:0000256" key="2">
    <source>
        <dbReference type="SAM" id="Phobius"/>
    </source>
</evidence>
<keyword evidence="2" id="KW-0472">Membrane</keyword>
<gene>
    <name evidence="4" type="ORF">JL107_11445</name>
</gene>
<evidence type="ECO:0000313" key="5">
    <source>
        <dbReference type="Proteomes" id="UP000663801"/>
    </source>
</evidence>
<organism evidence="4 5">
    <name type="scientific">Nakamurella flavida</name>
    <dbReference type="NCBI Taxonomy" id="363630"/>
    <lineage>
        <taxon>Bacteria</taxon>
        <taxon>Bacillati</taxon>
        <taxon>Actinomycetota</taxon>
        <taxon>Actinomycetes</taxon>
        <taxon>Nakamurellales</taxon>
        <taxon>Nakamurellaceae</taxon>
        <taxon>Nakamurella</taxon>
    </lineage>
</organism>